<keyword evidence="1" id="KW-0472">Membrane</keyword>
<keyword evidence="1" id="KW-1133">Transmembrane helix</keyword>
<protein>
    <recommendedName>
        <fullName evidence="4">DUF1453 domain-containing protein</fullName>
    </recommendedName>
</protein>
<feature type="transmembrane region" description="Helical" evidence="1">
    <location>
        <begin position="6"/>
        <end position="23"/>
    </location>
</feature>
<proteinExistence type="predicted"/>
<keyword evidence="3" id="KW-1185">Reference proteome</keyword>
<reference evidence="2" key="1">
    <citation type="submission" date="2020-10" db="EMBL/GenBank/DDBJ databases">
        <title>Taxonomic study of unclassified bacteria belonging to the class Ktedonobacteria.</title>
        <authorList>
            <person name="Yabe S."/>
            <person name="Wang C.M."/>
            <person name="Zheng Y."/>
            <person name="Sakai Y."/>
            <person name="Cavaletti L."/>
            <person name="Monciardini P."/>
            <person name="Donadio S."/>
        </authorList>
    </citation>
    <scope>NUCLEOTIDE SEQUENCE</scope>
    <source>
        <strain evidence="2">SOSP1-1</strain>
    </source>
</reference>
<dbReference type="AlphaFoldDB" id="A0A8J3I0Y9"/>
<gene>
    <name evidence="2" type="ORF">KSX_23900</name>
</gene>
<dbReference type="EMBL" id="BNJF01000001">
    <property type="protein sequence ID" value="GHO44227.1"/>
    <property type="molecule type" value="Genomic_DNA"/>
</dbReference>
<evidence type="ECO:0000313" key="3">
    <source>
        <dbReference type="Proteomes" id="UP000612362"/>
    </source>
</evidence>
<evidence type="ECO:0000256" key="1">
    <source>
        <dbReference type="SAM" id="Phobius"/>
    </source>
</evidence>
<comment type="caution">
    <text evidence="2">The sequence shown here is derived from an EMBL/GenBank/DDBJ whole genome shotgun (WGS) entry which is preliminary data.</text>
</comment>
<feature type="transmembrane region" description="Helical" evidence="1">
    <location>
        <begin position="129"/>
        <end position="149"/>
    </location>
</feature>
<sequence>MLETILTILVAIVVLTFMIVRQLRARRIKFPNILILPAILVWITYTNIVAEMGKEHADIALLLGLFVLGLIPGLALGGYRSLLYSLRIDATSETVLAQRAGLFSIAIWFILLAAKIAASVLTYTTPGGTTLTIFLLITAIHGLFIGNVIGENLGLWLRANNYQSTHVHSQVIK</sequence>
<dbReference type="RefSeq" id="WP_220193637.1">
    <property type="nucleotide sequence ID" value="NZ_BNJF01000001.1"/>
</dbReference>
<organism evidence="2 3">
    <name type="scientific">Ktedonospora formicarum</name>
    <dbReference type="NCBI Taxonomy" id="2778364"/>
    <lineage>
        <taxon>Bacteria</taxon>
        <taxon>Bacillati</taxon>
        <taxon>Chloroflexota</taxon>
        <taxon>Ktedonobacteria</taxon>
        <taxon>Ktedonobacterales</taxon>
        <taxon>Ktedonobacteraceae</taxon>
        <taxon>Ktedonospora</taxon>
    </lineage>
</organism>
<keyword evidence="1" id="KW-0812">Transmembrane</keyword>
<feature type="transmembrane region" description="Helical" evidence="1">
    <location>
        <begin position="30"/>
        <end position="48"/>
    </location>
</feature>
<accession>A0A8J3I0Y9</accession>
<name>A0A8J3I0Y9_9CHLR</name>
<feature type="transmembrane region" description="Helical" evidence="1">
    <location>
        <begin position="60"/>
        <end position="79"/>
    </location>
</feature>
<evidence type="ECO:0008006" key="4">
    <source>
        <dbReference type="Google" id="ProtNLM"/>
    </source>
</evidence>
<dbReference type="Proteomes" id="UP000612362">
    <property type="component" value="Unassembled WGS sequence"/>
</dbReference>
<feature type="transmembrane region" description="Helical" evidence="1">
    <location>
        <begin position="100"/>
        <end position="123"/>
    </location>
</feature>
<evidence type="ECO:0000313" key="2">
    <source>
        <dbReference type="EMBL" id="GHO44227.1"/>
    </source>
</evidence>